<protein>
    <submittedName>
        <fullName evidence="2">VOC family protein</fullName>
    </submittedName>
</protein>
<dbReference type="PANTHER" id="PTHR33990">
    <property type="entry name" value="PROTEIN YJDN-RELATED"/>
    <property type="match status" value="1"/>
</dbReference>
<keyword evidence="3" id="KW-1185">Reference proteome</keyword>
<dbReference type="AlphaFoldDB" id="A0A6M1SD38"/>
<dbReference type="Pfam" id="PF06983">
    <property type="entry name" value="3-dmu-9_3-mt"/>
    <property type="match status" value="1"/>
</dbReference>
<evidence type="ECO:0000313" key="2">
    <source>
        <dbReference type="EMBL" id="NGP17809.1"/>
    </source>
</evidence>
<organism evidence="2 3">
    <name type="scientific">Devosia aurantiaca</name>
    <dbReference type="NCBI Taxonomy" id="2714858"/>
    <lineage>
        <taxon>Bacteria</taxon>
        <taxon>Pseudomonadati</taxon>
        <taxon>Pseudomonadota</taxon>
        <taxon>Alphaproteobacteria</taxon>
        <taxon>Hyphomicrobiales</taxon>
        <taxon>Devosiaceae</taxon>
        <taxon>Devosia</taxon>
    </lineage>
</organism>
<dbReference type="PANTHER" id="PTHR33990:SF1">
    <property type="entry name" value="PROTEIN YJDN"/>
    <property type="match status" value="1"/>
</dbReference>
<dbReference type="Gene3D" id="3.10.180.10">
    <property type="entry name" value="2,3-Dihydroxybiphenyl 1,2-Dioxygenase, domain 1"/>
    <property type="match status" value="1"/>
</dbReference>
<feature type="domain" description="PhnB-like" evidence="1">
    <location>
        <begin position="5"/>
        <end position="130"/>
    </location>
</feature>
<dbReference type="EMBL" id="JAALFG010000002">
    <property type="protein sequence ID" value="NGP17809.1"/>
    <property type="molecule type" value="Genomic_DNA"/>
</dbReference>
<evidence type="ECO:0000259" key="1">
    <source>
        <dbReference type="Pfam" id="PF06983"/>
    </source>
</evidence>
<evidence type="ECO:0000313" key="3">
    <source>
        <dbReference type="Proteomes" id="UP000474802"/>
    </source>
</evidence>
<dbReference type="InterPro" id="IPR029068">
    <property type="entry name" value="Glyas_Bleomycin-R_OHBP_Dase"/>
</dbReference>
<comment type="caution">
    <text evidence="2">The sequence shown here is derived from an EMBL/GenBank/DDBJ whole genome shotgun (WGS) entry which is preliminary data.</text>
</comment>
<dbReference type="Proteomes" id="UP000474802">
    <property type="component" value="Unassembled WGS sequence"/>
</dbReference>
<accession>A0A6M1SD38</accession>
<dbReference type="CDD" id="cd06588">
    <property type="entry name" value="PhnB_like"/>
    <property type="match status" value="1"/>
</dbReference>
<dbReference type="InterPro" id="IPR028973">
    <property type="entry name" value="PhnB-like"/>
</dbReference>
<reference evidence="2 3" key="2">
    <citation type="submission" date="2020-03" db="EMBL/GenBank/DDBJ databases">
        <title>Devosia chinhatensis sp. nov., isolated from a hexachlorocyclohexane (HCH) dump site in India.</title>
        <authorList>
            <person name="Kumar M."/>
            <person name="Lal R."/>
        </authorList>
    </citation>
    <scope>NUCLEOTIDE SEQUENCE [LARGE SCALE GENOMIC DNA]</scope>
    <source>
        <strain evidence="2 3">H239</strain>
    </source>
</reference>
<reference evidence="2 3" key="1">
    <citation type="submission" date="2020-02" db="EMBL/GenBank/DDBJ databases">
        <authorList>
            <person name="Khan S.A."/>
            <person name="Jeon C.O."/>
            <person name="Chun B.H."/>
        </authorList>
    </citation>
    <scope>NUCLEOTIDE SEQUENCE [LARGE SCALE GENOMIC DNA]</scope>
    <source>
        <strain evidence="2 3">H239</strain>
    </source>
</reference>
<gene>
    <name evidence="2" type="ORF">G5575_09150</name>
</gene>
<proteinExistence type="predicted"/>
<dbReference type="RefSeq" id="WP_164534060.1">
    <property type="nucleotide sequence ID" value="NZ_JAALFG010000002.1"/>
</dbReference>
<dbReference type="SUPFAM" id="SSF54593">
    <property type="entry name" value="Glyoxalase/Bleomycin resistance protein/Dihydroxybiphenyl dioxygenase"/>
    <property type="match status" value="1"/>
</dbReference>
<name>A0A6M1SD38_9HYPH</name>
<sequence>MAITTTTHLNFRGQAREALSYYRSVFGGEVSLFTYEQAQRAKSPAENELITWGQVLSDAGFHVMAYDVQPERDWSPGTIPFFVSVRGQDAAEIQGYWDKLVEGSTVVEPIGPAGWSPLYGMVKDRFGVTWVLDVEVAYAG</sequence>